<dbReference type="GO" id="GO:0046872">
    <property type="term" value="F:metal ion binding"/>
    <property type="evidence" value="ECO:0007669"/>
    <property type="project" value="UniProtKB-KW"/>
</dbReference>
<dbReference type="GO" id="GO:0004518">
    <property type="term" value="F:nuclease activity"/>
    <property type="evidence" value="ECO:0007669"/>
    <property type="project" value="UniProtKB-KW"/>
</dbReference>
<gene>
    <name evidence="9" type="ORF">HCN44_009296</name>
</gene>
<reference evidence="9 10" key="1">
    <citation type="submission" date="2020-08" db="EMBL/GenBank/DDBJ databases">
        <title>Aphidius gifuensis genome sequencing and assembly.</title>
        <authorList>
            <person name="Du Z."/>
        </authorList>
    </citation>
    <scope>NUCLEOTIDE SEQUENCE [LARGE SCALE GENOMIC DNA]</scope>
    <source>
        <strain evidence="9">YNYX2018</strain>
        <tissue evidence="9">Adults</tissue>
    </source>
</reference>
<evidence type="ECO:0000256" key="7">
    <source>
        <dbReference type="ARBA" id="ARBA00023242"/>
    </source>
</evidence>
<dbReference type="InterPro" id="IPR027806">
    <property type="entry name" value="HARBI1_dom"/>
</dbReference>
<comment type="caution">
    <text evidence="9">The sequence shown here is derived from an EMBL/GenBank/DDBJ whole genome shotgun (WGS) entry which is preliminary data.</text>
</comment>
<accession>A0A834Y687</accession>
<keyword evidence="4" id="KW-0540">Nuclease</keyword>
<dbReference type="AlphaFoldDB" id="A0A834Y687"/>
<dbReference type="OrthoDB" id="7695407at2759"/>
<comment type="similarity">
    <text evidence="3">Belongs to the HARBI1 family.</text>
</comment>
<dbReference type="InterPro" id="IPR045249">
    <property type="entry name" value="HARBI1-like"/>
</dbReference>
<comment type="cofactor">
    <cofactor evidence="1">
        <name>a divalent metal cation</name>
        <dbReference type="ChEBI" id="CHEBI:60240"/>
    </cofactor>
</comment>
<organism evidence="9 10">
    <name type="scientific">Aphidius gifuensis</name>
    <name type="common">Parasitoid wasp</name>
    <dbReference type="NCBI Taxonomy" id="684658"/>
    <lineage>
        <taxon>Eukaryota</taxon>
        <taxon>Metazoa</taxon>
        <taxon>Ecdysozoa</taxon>
        <taxon>Arthropoda</taxon>
        <taxon>Hexapoda</taxon>
        <taxon>Insecta</taxon>
        <taxon>Pterygota</taxon>
        <taxon>Neoptera</taxon>
        <taxon>Endopterygota</taxon>
        <taxon>Hymenoptera</taxon>
        <taxon>Apocrita</taxon>
        <taxon>Ichneumonoidea</taxon>
        <taxon>Braconidae</taxon>
        <taxon>Aphidiinae</taxon>
        <taxon>Aphidius</taxon>
    </lineage>
</organism>
<evidence type="ECO:0000256" key="1">
    <source>
        <dbReference type="ARBA" id="ARBA00001968"/>
    </source>
</evidence>
<keyword evidence="7" id="KW-0539">Nucleus</keyword>
<proteinExistence type="inferred from homology"/>
<dbReference type="GO" id="GO:0016787">
    <property type="term" value="F:hydrolase activity"/>
    <property type="evidence" value="ECO:0007669"/>
    <property type="project" value="UniProtKB-KW"/>
</dbReference>
<dbReference type="GO" id="GO:0005634">
    <property type="term" value="C:nucleus"/>
    <property type="evidence" value="ECO:0007669"/>
    <property type="project" value="UniProtKB-SubCell"/>
</dbReference>
<dbReference type="Proteomes" id="UP000639338">
    <property type="component" value="Unassembled WGS sequence"/>
</dbReference>
<keyword evidence="5" id="KW-0479">Metal-binding</keyword>
<feature type="domain" description="DDE Tnp4" evidence="8">
    <location>
        <begin position="201"/>
        <end position="356"/>
    </location>
</feature>
<evidence type="ECO:0000256" key="4">
    <source>
        <dbReference type="ARBA" id="ARBA00022722"/>
    </source>
</evidence>
<evidence type="ECO:0000256" key="2">
    <source>
        <dbReference type="ARBA" id="ARBA00004123"/>
    </source>
</evidence>
<sequence>MGDQIKMENIDLQEMEEAEIIDVHKAALMVVKAMQLVHLIFEDDDSSSNDEDEEEKELLAYVAQASSRNNRGDSLEELFPRFSAEQFENYFHMTVEAYETLEREIGPLLRSNDCNTGRPQTIIKKQILPSLWLLAKTETYSAAQELFGMSKSSLSRNFERLVVALNQISSRLIAWPTKERRQIIKKKFEEAGGLPNNIGAIDAVYIPIKAPKKDKEIFMTRENGYAFTAQGICDSDYKFIDVFVGYPGSFNDTIIFKNSPIHEDVLEKKDEFFDDGEYIIGDEAYSILDWCVPRYIDNEYLTTEEKYFNDAHLEQSKFIRKSWAALFGRYERLKYLDMNRNDLIPPTVLACCVLHNICMDHEKNKFEYYASRGDESLLFPDIDEDEVVEQNDAGVKFRCELNKQIILIDK</sequence>
<evidence type="ECO:0000256" key="6">
    <source>
        <dbReference type="ARBA" id="ARBA00022801"/>
    </source>
</evidence>
<name>A0A834Y687_APHGI</name>
<keyword evidence="10" id="KW-1185">Reference proteome</keyword>
<evidence type="ECO:0000259" key="8">
    <source>
        <dbReference type="Pfam" id="PF13359"/>
    </source>
</evidence>
<dbReference type="EMBL" id="JACMRX010000001">
    <property type="protein sequence ID" value="KAF7997898.1"/>
    <property type="molecule type" value="Genomic_DNA"/>
</dbReference>
<evidence type="ECO:0000313" key="9">
    <source>
        <dbReference type="EMBL" id="KAF7997898.1"/>
    </source>
</evidence>
<evidence type="ECO:0000256" key="3">
    <source>
        <dbReference type="ARBA" id="ARBA00006958"/>
    </source>
</evidence>
<dbReference type="PANTHER" id="PTHR22930:SF85">
    <property type="entry name" value="GH03217P-RELATED"/>
    <property type="match status" value="1"/>
</dbReference>
<evidence type="ECO:0000256" key="5">
    <source>
        <dbReference type="ARBA" id="ARBA00022723"/>
    </source>
</evidence>
<protein>
    <recommendedName>
        <fullName evidence="8">DDE Tnp4 domain-containing protein</fullName>
    </recommendedName>
</protein>
<dbReference type="PANTHER" id="PTHR22930">
    <property type="match status" value="1"/>
</dbReference>
<dbReference type="Pfam" id="PF13359">
    <property type="entry name" value="DDE_Tnp_4"/>
    <property type="match status" value="1"/>
</dbReference>
<evidence type="ECO:0000313" key="10">
    <source>
        <dbReference type="Proteomes" id="UP000639338"/>
    </source>
</evidence>
<keyword evidence="6" id="KW-0378">Hydrolase</keyword>
<comment type="subcellular location">
    <subcellularLocation>
        <location evidence="2">Nucleus</location>
    </subcellularLocation>
</comment>